<evidence type="ECO:0000313" key="2">
    <source>
        <dbReference type="EMBL" id="API87419.1"/>
    </source>
</evidence>
<name>A0A1L4BUA1_9GAMM</name>
<feature type="domain" description="L,D-TPase catalytic" evidence="1">
    <location>
        <begin position="28"/>
        <end position="198"/>
    </location>
</feature>
<dbReference type="InterPro" id="IPR005490">
    <property type="entry name" value="LD_TPept_cat_dom"/>
</dbReference>
<evidence type="ECO:0000313" key="3">
    <source>
        <dbReference type="Proteomes" id="UP000184222"/>
    </source>
</evidence>
<protein>
    <recommendedName>
        <fullName evidence="1">L,D-TPase catalytic domain-containing protein</fullName>
    </recommendedName>
</protein>
<reference evidence="2 3" key="1">
    <citation type="journal article" date="2016" name="Appl. Environ. Microbiol.">
        <title>Whole genome relationships among Francisella bacteria of diverse origin define new species and provide specific regions for detection.</title>
        <authorList>
            <person name="Challacombe J.F."/>
            <person name="Petersen J.M."/>
            <person name="Gallegos-Graves V."/>
            <person name="Hodge D."/>
            <person name="Pillai S."/>
            <person name="Kuske C.R."/>
        </authorList>
    </citation>
    <scope>NUCLEOTIDE SEQUENCE [LARGE SCALE GENOMIC DNA]</scope>
    <source>
        <strain evidence="3">TX07-7310</strain>
    </source>
</reference>
<proteinExistence type="predicted"/>
<gene>
    <name evidence="2" type="ORF">F7310_08625</name>
</gene>
<dbReference type="AlphaFoldDB" id="A0A1L4BUA1"/>
<dbReference type="PANTHER" id="PTHR38589">
    <property type="entry name" value="BLR0621 PROTEIN"/>
    <property type="match status" value="1"/>
</dbReference>
<dbReference type="GO" id="GO:0016740">
    <property type="term" value="F:transferase activity"/>
    <property type="evidence" value="ECO:0007669"/>
    <property type="project" value="InterPro"/>
</dbReference>
<keyword evidence="3" id="KW-1185">Reference proteome</keyword>
<dbReference type="Pfam" id="PF03734">
    <property type="entry name" value="YkuD"/>
    <property type="match status" value="1"/>
</dbReference>
<evidence type="ECO:0000259" key="1">
    <source>
        <dbReference type="Pfam" id="PF03734"/>
    </source>
</evidence>
<dbReference type="Proteomes" id="UP000184222">
    <property type="component" value="Chromosome"/>
</dbReference>
<sequence>MIDIQKIKKAHQLIVVTTNDWQSVKGKLWFFNKDKQGNWLPIKLAIPVVVGKKGLAWADSSFQKIAKASLKQESDNKAPAGIMNIGKIFGFENMELINKSDYVNIATGIECVDDSNSKYYNQIVNVNEVKKDWQSSEKMSEISLYKYGVEIQYNKNPTKPRRGSCIFMHEWRSQETGTEGCTAMSEKDIKDITNLLVASKSPILIQLPQDIYCKLQESWCLPCLS</sequence>
<dbReference type="EMBL" id="CP016796">
    <property type="protein sequence ID" value="API87419.1"/>
    <property type="molecule type" value="Genomic_DNA"/>
</dbReference>
<organism evidence="2 3">
    <name type="scientific">Francisella uliginis</name>
    <dbReference type="NCBI Taxonomy" id="573570"/>
    <lineage>
        <taxon>Bacteria</taxon>
        <taxon>Pseudomonadati</taxon>
        <taxon>Pseudomonadota</taxon>
        <taxon>Gammaproteobacteria</taxon>
        <taxon>Thiotrichales</taxon>
        <taxon>Francisellaceae</taxon>
        <taxon>Francisella</taxon>
    </lineage>
</organism>
<dbReference type="STRING" id="573570.F7310_08625"/>
<dbReference type="PANTHER" id="PTHR38589:SF1">
    <property type="entry name" value="BLR0621 PROTEIN"/>
    <property type="match status" value="1"/>
</dbReference>
<dbReference type="KEGG" id="frx:F7310_08625"/>
<accession>A0A1L4BUA1</accession>
<dbReference type="OrthoDB" id="9804204at2"/>